<feature type="region of interest" description="Disordered" evidence="1">
    <location>
        <begin position="199"/>
        <end position="246"/>
    </location>
</feature>
<reference evidence="2 3" key="1">
    <citation type="journal article" date="2012" name="Proc. Natl. Acad. Sci. U.S.A.">
        <title>Antigenic diversity is generated by distinct evolutionary mechanisms in African trypanosome species.</title>
        <authorList>
            <person name="Jackson A.P."/>
            <person name="Berry A."/>
            <person name="Aslett M."/>
            <person name="Allison H.C."/>
            <person name="Burton P."/>
            <person name="Vavrova-Anderson J."/>
            <person name="Brown R."/>
            <person name="Browne H."/>
            <person name="Corton N."/>
            <person name="Hauser H."/>
            <person name="Gamble J."/>
            <person name="Gilderthorp R."/>
            <person name="Marcello L."/>
            <person name="McQuillan J."/>
            <person name="Otto T.D."/>
            <person name="Quail M.A."/>
            <person name="Sanders M.J."/>
            <person name="van Tonder A."/>
            <person name="Ginger M.L."/>
            <person name="Field M.C."/>
            <person name="Barry J.D."/>
            <person name="Hertz-Fowler C."/>
            <person name="Berriman M."/>
        </authorList>
    </citation>
    <scope>NUCLEOTIDE SEQUENCE</scope>
    <source>
        <strain evidence="2 3">Y486</strain>
    </source>
</reference>
<dbReference type="AlphaFoldDB" id="F9WNW7"/>
<evidence type="ECO:0000313" key="3">
    <source>
        <dbReference type="Proteomes" id="UP000009027"/>
    </source>
</evidence>
<keyword evidence="3" id="KW-1185">Reference proteome</keyword>
<feature type="compositionally biased region" description="Basic residues" evidence="1">
    <location>
        <begin position="218"/>
        <end position="229"/>
    </location>
</feature>
<evidence type="ECO:0000313" key="2">
    <source>
        <dbReference type="EMBL" id="CCD19239.1"/>
    </source>
</evidence>
<dbReference type="Proteomes" id="UP000009027">
    <property type="component" value="Unassembled WGS sequence"/>
</dbReference>
<feature type="compositionally biased region" description="Basic and acidic residues" evidence="1">
    <location>
        <begin position="317"/>
        <end position="351"/>
    </location>
</feature>
<feature type="compositionally biased region" description="Basic and acidic residues" evidence="1">
    <location>
        <begin position="230"/>
        <end position="246"/>
    </location>
</feature>
<sequence>MAAHDCQTRAARRAPQAARRSRSAAPLSRCSLRLASWTVKQCDIFRPARARLGHRIATGQEGRRLTMARVMLRRMVGASRARTGERGRAPTPGNTKRFGAGGTNVGEGRREGGAGSEAQRQAGVPRALAEERGGVGATCFSARVDRGVALFGRKERSRAAGGWDCLIDFCEKGSEENVRPCAAVFACARFVLGASKREGARGINGRSRERRRTEDVRLRHRTGQRCRRGARTDGEARTAKGNHRQELGRSDCCAGGCATNIERDSKSSRAAQPSGHGGNGEEGSTESGETEAGHGGHDDSGRSRKQGRSRSQGIHESAGHSRTRADERGNMHQCRRETRTWGRESKGKVEA</sequence>
<proteinExistence type="predicted"/>
<name>F9WNW7_TRYVY</name>
<feature type="region of interest" description="Disordered" evidence="1">
    <location>
        <begin position="1"/>
        <end position="25"/>
    </location>
</feature>
<accession>F9WNW7</accession>
<evidence type="ECO:0000256" key="1">
    <source>
        <dbReference type="SAM" id="MobiDB-lite"/>
    </source>
</evidence>
<organism evidence="2 3">
    <name type="scientific">Trypanosoma vivax (strain Y486)</name>
    <dbReference type="NCBI Taxonomy" id="1055687"/>
    <lineage>
        <taxon>Eukaryota</taxon>
        <taxon>Discoba</taxon>
        <taxon>Euglenozoa</taxon>
        <taxon>Kinetoplastea</taxon>
        <taxon>Metakinetoplastina</taxon>
        <taxon>Trypanosomatida</taxon>
        <taxon>Trypanosomatidae</taxon>
        <taxon>Trypanosoma</taxon>
        <taxon>Duttonella</taxon>
    </lineage>
</organism>
<protein>
    <submittedName>
        <fullName evidence="2">Uncharacterized protein</fullName>
    </submittedName>
</protein>
<feature type="region of interest" description="Disordered" evidence="1">
    <location>
        <begin position="264"/>
        <end position="351"/>
    </location>
</feature>
<feature type="compositionally biased region" description="Low complexity" evidence="1">
    <location>
        <begin position="13"/>
        <end position="25"/>
    </location>
</feature>
<feature type="region of interest" description="Disordered" evidence="1">
    <location>
        <begin position="79"/>
        <end position="127"/>
    </location>
</feature>
<dbReference type="EMBL" id="CAEX01002980">
    <property type="protein sequence ID" value="CCD19239.1"/>
    <property type="molecule type" value="Genomic_DNA"/>
</dbReference>
<feature type="compositionally biased region" description="Basic and acidic residues" evidence="1">
    <location>
        <begin position="291"/>
        <end position="302"/>
    </location>
</feature>
<gene>
    <name evidence="2" type="ORF">TvY486_0019280</name>
</gene>